<evidence type="ECO:0000259" key="6">
    <source>
        <dbReference type="PROSITE" id="PS50966"/>
    </source>
</evidence>
<evidence type="ECO:0000256" key="1">
    <source>
        <dbReference type="ARBA" id="ARBA00022723"/>
    </source>
</evidence>
<reference evidence="7" key="1">
    <citation type="submission" date="2020-06" db="EMBL/GenBank/DDBJ databases">
        <authorList>
            <person name="Li T."/>
            <person name="Hu X."/>
            <person name="Zhang T."/>
            <person name="Song X."/>
            <person name="Zhang H."/>
            <person name="Dai N."/>
            <person name="Sheng W."/>
            <person name="Hou X."/>
            <person name="Wei L."/>
        </authorList>
    </citation>
    <scope>NUCLEOTIDE SEQUENCE</scope>
    <source>
        <strain evidence="7">G02</strain>
        <tissue evidence="7">Leaf</tissue>
    </source>
</reference>
<protein>
    <recommendedName>
        <fullName evidence="6">SWIM-type domain-containing protein</fullName>
    </recommendedName>
</protein>
<dbReference type="Pfam" id="PF04434">
    <property type="entry name" value="SWIM"/>
    <property type="match status" value="1"/>
</dbReference>
<comment type="caution">
    <text evidence="7">The sequence shown here is derived from an EMBL/GenBank/DDBJ whole genome shotgun (WGS) entry which is preliminary data.</text>
</comment>
<evidence type="ECO:0000313" key="7">
    <source>
        <dbReference type="EMBL" id="KAL0367435.1"/>
    </source>
</evidence>
<dbReference type="AlphaFoldDB" id="A0AAW2QIR9"/>
<feature type="domain" description="SWIM-type" evidence="6">
    <location>
        <begin position="252"/>
        <end position="284"/>
    </location>
</feature>
<name>A0AAW2QIR9_SESRA</name>
<reference evidence="7" key="2">
    <citation type="journal article" date="2024" name="Plant">
        <title>Genomic evolution and insights into agronomic trait innovations of Sesamum species.</title>
        <authorList>
            <person name="Miao H."/>
            <person name="Wang L."/>
            <person name="Qu L."/>
            <person name="Liu H."/>
            <person name="Sun Y."/>
            <person name="Le M."/>
            <person name="Wang Q."/>
            <person name="Wei S."/>
            <person name="Zheng Y."/>
            <person name="Lin W."/>
            <person name="Duan Y."/>
            <person name="Cao H."/>
            <person name="Xiong S."/>
            <person name="Wang X."/>
            <person name="Wei L."/>
            <person name="Li C."/>
            <person name="Ma Q."/>
            <person name="Ju M."/>
            <person name="Zhao R."/>
            <person name="Li G."/>
            <person name="Mu C."/>
            <person name="Tian Q."/>
            <person name="Mei H."/>
            <person name="Zhang T."/>
            <person name="Gao T."/>
            <person name="Zhang H."/>
        </authorList>
    </citation>
    <scope>NUCLEOTIDE SEQUENCE</scope>
    <source>
        <strain evidence="7">G02</strain>
    </source>
</reference>
<evidence type="ECO:0000256" key="3">
    <source>
        <dbReference type="ARBA" id="ARBA00022833"/>
    </source>
</evidence>
<evidence type="ECO:0000256" key="2">
    <source>
        <dbReference type="ARBA" id="ARBA00022771"/>
    </source>
</evidence>
<dbReference type="InterPro" id="IPR006564">
    <property type="entry name" value="Znf_PMZ"/>
</dbReference>
<dbReference type="PANTHER" id="PTHR31973:SF187">
    <property type="entry name" value="MUTATOR TRANSPOSASE MUDRA PROTEIN"/>
    <property type="match status" value="1"/>
</dbReference>
<dbReference type="InterPro" id="IPR018289">
    <property type="entry name" value="MULE_transposase_dom"/>
</dbReference>
<evidence type="ECO:0000256" key="4">
    <source>
        <dbReference type="PROSITE-ProRule" id="PRU00325"/>
    </source>
</evidence>
<dbReference type="InterPro" id="IPR007527">
    <property type="entry name" value="Znf_SWIM"/>
</dbReference>
<sequence>MAGCNPFIGFDGCHLKGPFGGVLLAAIGLDGNKGLFPIAFAIAETECKESWMFFFENLSNMLEGFCHDRPWTFMSDRQKTINEVVPHAIHRRCVRHIYANFRHQFVGAALKKYFCKAARSYDIVGFNFAMYKVKELKPATYDWLMKIPAEQWSRHAFDPRLKNDHVTNNISESFNHWVGELRGKPVLTLLDGLRAKLMSHLQNRREKALKWSNSLVPNVVKVLNDARDESRNCKLLVAGQFEFEVQDGSVHYVVNLAHRTCDCRVWDIRGIPCRHAALGITYRRDNLENFTDNMFTKERYMGAYSYIIHPIPDLSFWPQDVDVNPTNLKPPINKRLPRRPKKSRRKEPGETAVVKRSNLIRCKKCNGLGHNSRTCTGPQVLLTIEVNEGNSCGEISQSHMSAATNISIADILQRIRGTKRKHQVDSLQPSQASSTP</sequence>
<organism evidence="7">
    <name type="scientific">Sesamum radiatum</name>
    <name type="common">Black benniseed</name>
    <dbReference type="NCBI Taxonomy" id="300843"/>
    <lineage>
        <taxon>Eukaryota</taxon>
        <taxon>Viridiplantae</taxon>
        <taxon>Streptophyta</taxon>
        <taxon>Embryophyta</taxon>
        <taxon>Tracheophyta</taxon>
        <taxon>Spermatophyta</taxon>
        <taxon>Magnoliopsida</taxon>
        <taxon>eudicotyledons</taxon>
        <taxon>Gunneridae</taxon>
        <taxon>Pentapetalae</taxon>
        <taxon>asterids</taxon>
        <taxon>lamiids</taxon>
        <taxon>Lamiales</taxon>
        <taxon>Pedaliaceae</taxon>
        <taxon>Sesamum</taxon>
    </lineage>
</organism>
<feature type="compositionally biased region" description="Basic residues" evidence="5">
    <location>
        <begin position="335"/>
        <end position="345"/>
    </location>
</feature>
<keyword evidence="3" id="KW-0862">Zinc</keyword>
<keyword evidence="1" id="KW-0479">Metal-binding</keyword>
<keyword evidence="2 4" id="KW-0863">Zinc-finger</keyword>
<evidence type="ECO:0000256" key="5">
    <source>
        <dbReference type="SAM" id="MobiDB-lite"/>
    </source>
</evidence>
<dbReference type="PANTHER" id="PTHR31973">
    <property type="entry name" value="POLYPROTEIN, PUTATIVE-RELATED"/>
    <property type="match status" value="1"/>
</dbReference>
<proteinExistence type="predicted"/>
<dbReference type="GO" id="GO:0008270">
    <property type="term" value="F:zinc ion binding"/>
    <property type="evidence" value="ECO:0007669"/>
    <property type="project" value="UniProtKB-KW"/>
</dbReference>
<dbReference type="SMART" id="SM00575">
    <property type="entry name" value="ZnF_PMZ"/>
    <property type="match status" value="1"/>
</dbReference>
<accession>A0AAW2QIR9</accession>
<gene>
    <name evidence="7" type="ORF">Sradi_3633600</name>
</gene>
<dbReference type="EMBL" id="JACGWJ010000015">
    <property type="protein sequence ID" value="KAL0367435.1"/>
    <property type="molecule type" value="Genomic_DNA"/>
</dbReference>
<dbReference type="PROSITE" id="PS50966">
    <property type="entry name" value="ZF_SWIM"/>
    <property type="match status" value="1"/>
</dbReference>
<dbReference type="Pfam" id="PF10551">
    <property type="entry name" value="MULE"/>
    <property type="match status" value="1"/>
</dbReference>
<feature type="region of interest" description="Disordered" evidence="5">
    <location>
        <begin position="328"/>
        <end position="351"/>
    </location>
</feature>